<feature type="transmembrane region" description="Helical" evidence="6">
    <location>
        <begin position="170"/>
        <end position="190"/>
    </location>
</feature>
<comment type="subcellular location">
    <subcellularLocation>
        <location evidence="1">Cell membrane</location>
        <topology evidence="1">Multi-pass membrane protein</topology>
    </subcellularLocation>
</comment>
<keyword evidence="3 6" id="KW-0812">Transmembrane</keyword>
<reference evidence="7 8" key="1">
    <citation type="submission" date="2019-02" db="EMBL/GenBank/DDBJ databases">
        <authorList>
            <person name="Sun L."/>
            <person name="Pan D."/>
            <person name="Wu X."/>
        </authorList>
    </citation>
    <scope>NUCLEOTIDE SEQUENCE [LARGE SCALE GENOMIC DNA]</scope>
    <source>
        <strain evidence="7 8">JW-1</strain>
    </source>
</reference>
<feature type="transmembrane region" description="Helical" evidence="6">
    <location>
        <begin position="79"/>
        <end position="99"/>
    </location>
</feature>
<keyword evidence="8" id="KW-1185">Reference proteome</keyword>
<evidence type="ECO:0000256" key="2">
    <source>
        <dbReference type="ARBA" id="ARBA00022475"/>
    </source>
</evidence>
<keyword evidence="2" id="KW-1003">Cell membrane</keyword>
<dbReference type="InterPro" id="IPR019108">
    <property type="entry name" value="Caa3_assmbl_CtaG-rel"/>
</dbReference>
<proteinExistence type="predicted"/>
<dbReference type="AlphaFoldDB" id="A0A4P6KHK7"/>
<name>A0A4P6KHK7_9MICO</name>
<dbReference type="KEGG" id="ltr:EVS81_12595"/>
<gene>
    <name evidence="7" type="ORF">EVS81_12595</name>
</gene>
<feature type="transmembrane region" description="Helical" evidence="6">
    <location>
        <begin position="49"/>
        <end position="67"/>
    </location>
</feature>
<dbReference type="Pfam" id="PF09678">
    <property type="entry name" value="Caa3_CtaG"/>
    <property type="match status" value="1"/>
</dbReference>
<keyword evidence="5 6" id="KW-0472">Membrane</keyword>
<keyword evidence="4 6" id="KW-1133">Transmembrane helix</keyword>
<evidence type="ECO:0000256" key="4">
    <source>
        <dbReference type="ARBA" id="ARBA00022989"/>
    </source>
</evidence>
<evidence type="ECO:0000256" key="6">
    <source>
        <dbReference type="SAM" id="Phobius"/>
    </source>
</evidence>
<dbReference type="RefSeq" id="WP_130110688.1">
    <property type="nucleotide sequence ID" value="NZ_CP035806.1"/>
</dbReference>
<protein>
    <submittedName>
        <fullName evidence="7">Cytochrome c oxidase assembly protein</fullName>
    </submittedName>
</protein>
<sequence length="307" mass="33944">MYPAKVSLELSDLFRLELLSMSPLAWLAIVCLVIYLVGAISLWIAGKPWSVLATVSFFVGCLIWFLVTGLSGNAYADELVSVLVFQQITLMVFVPPFLLMGSPGRLLLRATPHRGIGRPALRAALGAYRSRTALVLLHPAMVVIIAALAFPTLYFTDAVSWFLALPGGHLILLTFFLVFGVIGAAPLWAVDPLPREPSFPVRLVDLFIEIQIHAVFGLLLLVNAGRMFSWYAEDPEEWGLTRELDQAIGGGLVWSYGTLPLIVVLVVTFSKWRVSDLRQAKRRQTQEDADLDAYNAYLAEISGKEQK</sequence>
<evidence type="ECO:0000313" key="8">
    <source>
        <dbReference type="Proteomes" id="UP000289260"/>
    </source>
</evidence>
<evidence type="ECO:0000313" key="7">
    <source>
        <dbReference type="EMBL" id="QBE49561.1"/>
    </source>
</evidence>
<evidence type="ECO:0000256" key="5">
    <source>
        <dbReference type="ARBA" id="ARBA00023136"/>
    </source>
</evidence>
<dbReference type="GO" id="GO:0005886">
    <property type="term" value="C:plasma membrane"/>
    <property type="evidence" value="ECO:0007669"/>
    <property type="project" value="UniProtKB-SubCell"/>
</dbReference>
<feature type="transmembrane region" description="Helical" evidence="6">
    <location>
        <begin position="252"/>
        <end position="274"/>
    </location>
</feature>
<dbReference type="Proteomes" id="UP000289260">
    <property type="component" value="Chromosome"/>
</dbReference>
<feature type="transmembrane region" description="Helical" evidence="6">
    <location>
        <begin position="210"/>
        <end position="232"/>
    </location>
</feature>
<evidence type="ECO:0000256" key="3">
    <source>
        <dbReference type="ARBA" id="ARBA00022692"/>
    </source>
</evidence>
<accession>A0A4P6KHK7</accession>
<feature type="transmembrane region" description="Helical" evidence="6">
    <location>
        <begin position="132"/>
        <end position="150"/>
    </location>
</feature>
<organism evidence="7 8">
    <name type="scientific">Leucobacter triazinivorans</name>
    <dbReference type="NCBI Taxonomy" id="1784719"/>
    <lineage>
        <taxon>Bacteria</taxon>
        <taxon>Bacillati</taxon>
        <taxon>Actinomycetota</taxon>
        <taxon>Actinomycetes</taxon>
        <taxon>Micrococcales</taxon>
        <taxon>Microbacteriaceae</taxon>
        <taxon>Leucobacter</taxon>
    </lineage>
</organism>
<dbReference type="OrthoDB" id="5241646at2"/>
<dbReference type="EMBL" id="CP035806">
    <property type="protein sequence ID" value="QBE49561.1"/>
    <property type="molecule type" value="Genomic_DNA"/>
</dbReference>
<evidence type="ECO:0000256" key="1">
    <source>
        <dbReference type="ARBA" id="ARBA00004651"/>
    </source>
</evidence>
<feature type="transmembrane region" description="Helical" evidence="6">
    <location>
        <begin position="24"/>
        <end position="44"/>
    </location>
</feature>